<dbReference type="Pfam" id="PF13409">
    <property type="entry name" value="GST_N_2"/>
    <property type="match status" value="1"/>
</dbReference>
<accession>A0A7S1YQK3</accession>
<feature type="compositionally biased region" description="Acidic residues" evidence="1">
    <location>
        <begin position="191"/>
        <end position="204"/>
    </location>
</feature>
<dbReference type="Gene3D" id="1.20.1050.10">
    <property type="match status" value="1"/>
</dbReference>
<name>A0A7S1YQK3_9STRA</name>
<dbReference type="InterPro" id="IPR016639">
    <property type="entry name" value="GST_Omega/GSH"/>
</dbReference>
<feature type="compositionally biased region" description="Basic and acidic residues" evidence="1">
    <location>
        <begin position="260"/>
        <end position="275"/>
    </location>
</feature>
<proteinExistence type="predicted"/>
<dbReference type="InterPro" id="IPR036249">
    <property type="entry name" value="Thioredoxin-like_sf"/>
</dbReference>
<dbReference type="GO" id="GO:0005737">
    <property type="term" value="C:cytoplasm"/>
    <property type="evidence" value="ECO:0007669"/>
    <property type="project" value="TreeGrafter"/>
</dbReference>
<evidence type="ECO:0000259" key="2">
    <source>
        <dbReference type="PROSITE" id="PS50405"/>
    </source>
</evidence>
<dbReference type="PROSITE" id="PS50405">
    <property type="entry name" value="GST_CTER"/>
    <property type="match status" value="1"/>
</dbReference>
<dbReference type="Pfam" id="PF13410">
    <property type="entry name" value="GST_C_2"/>
    <property type="match status" value="1"/>
</dbReference>
<dbReference type="AlphaFoldDB" id="A0A7S1YQK3"/>
<gene>
    <name evidence="3" type="ORF">DBRI1063_LOCUS2519</name>
</gene>
<sequence length="705" mass="78221">MKAKIQPPANLKSNDLDSWFMQQRAQNNEMKRKRMEAMNILRGYRQAQVGEGNANYTGTAGAGSGDWVSSKNEGEAPSTPNEPVVVADAKSPDYSSSLMPPRRLVPSDEEDKESEPFTAPIEDEALDVDDMEEDEDEENVEALMKSFITAKEAVGETVPINEEGEIDASIMQEESSKDGEDDTAVAAKETEENDDEVKQDEVSDNDTPTNADDAKEESADDAVDGEENENADAEEGVADKDLSENPSDETDDSNAVLDANTEKEGDNDAADSVKEEIEEVKEEISNEAAPTEDESEKEEVSEDLEGAKDDGESDVKDEVATEEKDDGVENDVSEAVAESDEADETPKPVDEAPEEESNNDEEAAPVLATVDSADKEEKKSDDSVIEWRDRISSEEGAKFPPESGRYHLYASYACPWAHQALIVLSLKGLEDAISITVAHPIWRKTNLDNPDDKHVGWVFGNPEGEPFRNTAGLGGPFPPAYHGNEADPVFNAYSIRELYERANDTLGKYTLPLLWDKKLNIIVNNESTDIIRMLNSAFNKFAKNPDLDLYPTDMQKDIDKVNEWVHPALNNAVYKCGFATTQEAYDRAIDELTESYDKVDAILKSQKYITGDNVTEADVRLFVTLLRFDEVSSIYMKTNTRSVANTPALLNYCREVYRIPGVADTCHMDQIKAHYYCSHVELNRYSIIPRGSDFMGLLKEDGYEC</sequence>
<feature type="region of interest" description="Disordered" evidence="1">
    <location>
        <begin position="52"/>
        <end position="383"/>
    </location>
</feature>
<dbReference type="Gene3D" id="3.40.30.10">
    <property type="entry name" value="Glutaredoxin"/>
    <property type="match status" value="1"/>
</dbReference>
<dbReference type="PANTHER" id="PTHR32419:SF6">
    <property type="entry name" value="GLUTATHIONE S-TRANSFERASE OMEGA-LIKE 1-RELATED"/>
    <property type="match status" value="1"/>
</dbReference>
<feature type="compositionally biased region" description="Acidic residues" evidence="1">
    <location>
        <begin position="323"/>
        <end position="343"/>
    </location>
</feature>
<evidence type="ECO:0000313" key="3">
    <source>
        <dbReference type="EMBL" id="CAD9316112.1"/>
    </source>
</evidence>
<dbReference type="InterPro" id="IPR010987">
    <property type="entry name" value="Glutathione-S-Trfase_C-like"/>
</dbReference>
<feature type="compositionally biased region" description="Basic and acidic residues" evidence="1">
    <location>
        <begin position="305"/>
        <end position="322"/>
    </location>
</feature>
<reference evidence="3" key="1">
    <citation type="submission" date="2021-01" db="EMBL/GenBank/DDBJ databases">
        <authorList>
            <person name="Corre E."/>
            <person name="Pelletier E."/>
            <person name="Niang G."/>
            <person name="Scheremetjew M."/>
            <person name="Finn R."/>
            <person name="Kale V."/>
            <person name="Holt S."/>
            <person name="Cochrane G."/>
            <person name="Meng A."/>
            <person name="Brown T."/>
            <person name="Cohen L."/>
        </authorList>
    </citation>
    <scope>NUCLEOTIDE SEQUENCE</scope>
    <source>
        <strain evidence="3">Pop2</strain>
    </source>
</reference>
<feature type="compositionally biased region" description="Acidic residues" evidence="1">
    <location>
        <begin position="121"/>
        <end position="140"/>
    </location>
</feature>
<dbReference type="CDD" id="cd03190">
    <property type="entry name" value="GST_C_Omega_like"/>
    <property type="match status" value="1"/>
</dbReference>
<organism evidence="3">
    <name type="scientific">Ditylum brightwellii</name>
    <dbReference type="NCBI Taxonomy" id="49249"/>
    <lineage>
        <taxon>Eukaryota</taxon>
        <taxon>Sar</taxon>
        <taxon>Stramenopiles</taxon>
        <taxon>Ochrophyta</taxon>
        <taxon>Bacillariophyta</taxon>
        <taxon>Mediophyceae</taxon>
        <taxon>Lithodesmiophycidae</taxon>
        <taxon>Lithodesmiales</taxon>
        <taxon>Lithodesmiaceae</taxon>
        <taxon>Ditylum</taxon>
    </lineage>
</organism>
<dbReference type="InterPro" id="IPR004045">
    <property type="entry name" value="Glutathione_S-Trfase_N"/>
</dbReference>
<dbReference type="InterPro" id="IPR047047">
    <property type="entry name" value="GST_Omega-like_C"/>
</dbReference>
<protein>
    <recommendedName>
        <fullName evidence="2">GST C-terminal domain-containing protein</fullName>
    </recommendedName>
</protein>
<evidence type="ECO:0000256" key="1">
    <source>
        <dbReference type="SAM" id="MobiDB-lite"/>
    </source>
</evidence>
<feature type="compositionally biased region" description="Acidic residues" evidence="1">
    <location>
        <begin position="290"/>
        <end position="304"/>
    </location>
</feature>
<feature type="domain" description="GST C-terminal" evidence="2">
    <location>
        <begin position="524"/>
        <end position="675"/>
    </location>
</feature>
<dbReference type="EMBL" id="HBGN01003810">
    <property type="protein sequence ID" value="CAD9316112.1"/>
    <property type="molecule type" value="Transcribed_RNA"/>
</dbReference>
<feature type="compositionally biased region" description="Acidic residues" evidence="1">
    <location>
        <begin position="351"/>
        <end position="363"/>
    </location>
</feature>
<feature type="compositionally biased region" description="Basic and acidic residues" evidence="1">
    <location>
        <begin position="372"/>
        <end position="383"/>
    </location>
</feature>
<dbReference type="SUPFAM" id="SSF47616">
    <property type="entry name" value="GST C-terminal domain-like"/>
    <property type="match status" value="1"/>
</dbReference>
<dbReference type="InterPro" id="IPR036282">
    <property type="entry name" value="Glutathione-S-Trfase_C_sf"/>
</dbReference>
<dbReference type="GO" id="GO:0004364">
    <property type="term" value="F:glutathione transferase activity"/>
    <property type="evidence" value="ECO:0007669"/>
    <property type="project" value="InterPro"/>
</dbReference>
<dbReference type="SUPFAM" id="SSF52833">
    <property type="entry name" value="Thioredoxin-like"/>
    <property type="match status" value="1"/>
</dbReference>
<dbReference type="PANTHER" id="PTHR32419">
    <property type="entry name" value="GLUTATHIONYL-HYDROQUINONE REDUCTASE"/>
    <property type="match status" value="1"/>
</dbReference>
<feature type="compositionally biased region" description="Acidic residues" evidence="1">
    <location>
        <begin position="218"/>
        <end position="236"/>
    </location>
</feature>